<evidence type="ECO:0000259" key="3">
    <source>
        <dbReference type="PROSITE" id="PS50943"/>
    </source>
</evidence>
<feature type="transmembrane region" description="Helical" evidence="2">
    <location>
        <begin position="160"/>
        <end position="183"/>
    </location>
</feature>
<name>A0A6N3DNH4_ENTCA</name>
<dbReference type="Pfam" id="PF01381">
    <property type="entry name" value="HTH_3"/>
    <property type="match status" value="1"/>
</dbReference>
<accession>A0A6N3DNH4</accession>
<dbReference type="InterPro" id="IPR001387">
    <property type="entry name" value="Cro/C1-type_HTH"/>
</dbReference>
<feature type="domain" description="HTH cro/C1-type" evidence="3">
    <location>
        <begin position="9"/>
        <end position="63"/>
    </location>
</feature>
<feature type="transmembrane region" description="Helical" evidence="2">
    <location>
        <begin position="130"/>
        <end position="153"/>
    </location>
</feature>
<proteinExistence type="predicted"/>
<dbReference type="InterPro" id="IPR010982">
    <property type="entry name" value="Lambda_DNA-bd_dom_sf"/>
</dbReference>
<organism evidence="4">
    <name type="scientific">Enterococcus casseliflavus</name>
    <name type="common">Enterococcus flavescens</name>
    <dbReference type="NCBI Taxonomy" id="37734"/>
    <lineage>
        <taxon>Bacteria</taxon>
        <taxon>Bacillati</taxon>
        <taxon>Bacillota</taxon>
        <taxon>Bacilli</taxon>
        <taxon>Lactobacillales</taxon>
        <taxon>Enterococcaceae</taxon>
        <taxon>Enterococcus</taxon>
    </lineage>
</organism>
<dbReference type="GO" id="GO:0003677">
    <property type="term" value="F:DNA binding"/>
    <property type="evidence" value="ECO:0007669"/>
    <property type="project" value="UniProtKB-KW"/>
</dbReference>
<dbReference type="CDD" id="cd00093">
    <property type="entry name" value="HTH_XRE"/>
    <property type="match status" value="1"/>
</dbReference>
<keyword evidence="2" id="KW-0472">Membrane</keyword>
<dbReference type="SMART" id="SM00530">
    <property type="entry name" value="HTH_XRE"/>
    <property type="match status" value="1"/>
</dbReference>
<dbReference type="SUPFAM" id="SSF47413">
    <property type="entry name" value="lambda repressor-like DNA-binding domains"/>
    <property type="match status" value="1"/>
</dbReference>
<dbReference type="PROSITE" id="PS50943">
    <property type="entry name" value="HTH_CROC1"/>
    <property type="match status" value="1"/>
</dbReference>
<keyword evidence="2" id="KW-0812">Transmembrane</keyword>
<protein>
    <recommendedName>
        <fullName evidence="3">HTH cro/C1-type domain-containing protein</fullName>
    </recommendedName>
</protein>
<dbReference type="PANTHER" id="PTHR46558">
    <property type="entry name" value="TRACRIPTIONAL REGULATORY PROTEIN-RELATED-RELATED"/>
    <property type="match status" value="1"/>
</dbReference>
<evidence type="ECO:0000313" key="4">
    <source>
        <dbReference type="EMBL" id="VYU30500.1"/>
    </source>
</evidence>
<dbReference type="AlphaFoldDB" id="A0A6N3DNH4"/>
<reference evidence="4" key="1">
    <citation type="submission" date="2019-11" db="EMBL/GenBank/DDBJ databases">
        <authorList>
            <person name="Feng L."/>
        </authorList>
    </citation>
    <scope>NUCLEOTIDE SEQUENCE</scope>
    <source>
        <strain evidence="4">ECasseliflavusLFYP2</strain>
    </source>
</reference>
<feature type="transmembrane region" description="Helical" evidence="2">
    <location>
        <begin position="257"/>
        <end position="282"/>
    </location>
</feature>
<feature type="transmembrane region" description="Helical" evidence="2">
    <location>
        <begin position="189"/>
        <end position="209"/>
    </location>
</feature>
<sequence length="293" mass="32225">MHESLSKKLKEYRSRHNLTQKELAARLFVSDKAISKWERGNGLPDIETLVRLADLLGTPVEELLKEKKETYYYEYKSERTVLRLPLMHILIPNLFLLLNQVTSVRAFFVLMKELPTASGWFSLGVKAKGIIALGVVSLGFLSIGLLSFGMLGIGTVSIGVIAIGNLCFGLLVGIGNLAIGSIVVGNLGVGWLALANVAIAWIGVANYGVGSFMAVLPANSSTEDFNQAIQQLLVSEIPDLIKTTIFEPMIRFTSSPIFVVIFVMTILTTIFFILCLLTIGLVRLRQSMLYEEL</sequence>
<dbReference type="Gene3D" id="1.10.260.40">
    <property type="entry name" value="lambda repressor-like DNA-binding domains"/>
    <property type="match status" value="1"/>
</dbReference>
<dbReference type="RefSeq" id="WP_128431918.1">
    <property type="nucleotide sequence ID" value="NZ_CACRTX010000010.1"/>
</dbReference>
<dbReference type="PANTHER" id="PTHR46558:SF15">
    <property type="entry name" value="HELIX-TURN-HELIX DOMAIN PROTEIN"/>
    <property type="match status" value="1"/>
</dbReference>
<evidence type="ECO:0000256" key="1">
    <source>
        <dbReference type="ARBA" id="ARBA00023125"/>
    </source>
</evidence>
<keyword evidence="1" id="KW-0238">DNA-binding</keyword>
<gene>
    <name evidence="4" type="ORF">ECLFYP2_02997</name>
</gene>
<evidence type="ECO:0000256" key="2">
    <source>
        <dbReference type="SAM" id="Phobius"/>
    </source>
</evidence>
<dbReference type="EMBL" id="CACRTX010000010">
    <property type="protein sequence ID" value="VYU30500.1"/>
    <property type="molecule type" value="Genomic_DNA"/>
</dbReference>
<keyword evidence="2" id="KW-1133">Transmembrane helix</keyword>